<feature type="transmembrane region" description="Helical" evidence="6">
    <location>
        <begin position="213"/>
        <end position="231"/>
    </location>
</feature>
<feature type="transmembrane region" description="Helical" evidence="6">
    <location>
        <begin position="99"/>
        <end position="121"/>
    </location>
</feature>
<dbReference type="PANTHER" id="PTHR33048:SF123">
    <property type="entry name" value="INTEGRAL MEMBRANE PROTEIN"/>
    <property type="match status" value="1"/>
</dbReference>
<gene>
    <name evidence="8" type="ORF">LCER1_G007004</name>
</gene>
<evidence type="ECO:0000256" key="5">
    <source>
        <dbReference type="ARBA" id="ARBA00038359"/>
    </source>
</evidence>
<dbReference type="EMBL" id="QGMG01000606">
    <property type="protein sequence ID" value="TVY52465.1"/>
    <property type="molecule type" value="Genomic_DNA"/>
</dbReference>
<comment type="similarity">
    <text evidence="5">Belongs to the SAT4 family.</text>
</comment>
<feature type="transmembrane region" description="Helical" evidence="6">
    <location>
        <begin position="20"/>
        <end position="40"/>
    </location>
</feature>
<keyword evidence="9" id="KW-1185">Reference proteome</keyword>
<comment type="subcellular location">
    <subcellularLocation>
        <location evidence="1">Membrane</location>
        <topology evidence="1">Multi-pass membrane protein</topology>
    </subcellularLocation>
</comment>
<evidence type="ECO:0000313" key="8">
    <source>
        <dbReference type="EMBL" id="TVY52465.1"/>
    </source>
</evidence>
<name>A0A7D8YKJ5_9HELO</name>
<feature type="transmembrane region" description="Helical" evidence="6">
    <location>
        <begin position="52"/>
        <end position="73"/>
    </location>
</feature>
<dbReference type="OrthoDB" id="5022096at2759"/>
<accession>A0A7D8YKJ5</accession>
<feature type="domain" description="Rhodopsin" evidence="7">
    <location>
        <begin position="36"/>
        <end position="276"/>
    </location>
</feature>
<dbReference type="PANTHER" id="PTHR33048">
    <property type="entry name" value="PTH11-LIKE INTEGRAL MEMBRANE PROTEIN (AFU_ORTHOLOGUE AFUA_5G11245)"/>
    <property type="match status" value="1"/>
</dbReference>
<evidence type="ECO:0000256" key="4">
    <source>
        <dbReference type="ARBA" id="ARBA00023136"/>
    </source>
</evidence>
<dbReference type="GO" id="GO:0016020">
    <property type="term" value="C:membrane"/>
    <property type="evidence" value="ECO:0007669"/>
    <property type="project" value="UniProtKB-SubCell"/>
</dbReference>
<dbReference type="InterPro" id="IPR052337">
    <property type="entry name" value="SAT4-like"/>
</dbReference>
<sequence length="339" mass="37668">MESLPVKPLPPNNNLGTGVLAEYLILLIVSLFLVILRSYVRLRVTKNWGWDDTAIIIAWLFFLADMVLMGFILHEGVGRHEVYLENPKQQILQIVKYNVFFQILVVICTLLTKFSICILILRIKNTKSLRWILWTMMGFMTSVTIAMVAVELASCIPLRKLWNPEIHGRCIHPNSVYNVAYIQSAFNVVTDLCLTISPILILWNVKISRKKKVLICLLMSLGLAATLSTILRNVFTPELLASSDFTHAIVPVTIVVILEMGSGIIAACVPACMPIMPILQPRINSMLSRYGYPLRSRSHTGRVGLGSGTSRGDAASTASSGGQIYTVHALEMNPKFSAV</sequence>
<dbReference type="Proteomes" id="UP000481288">
    <property type="component" value="Unassembled WGS sequence"/>
</dbReference>
<keyword evidence="3 6" id="KW-1133">Transmembrane helix</keyword>
<keyword evidence="4 6" id="KW-0472">Membrane</keyword>
<evidence type="ECO:0000256" key="1">
    <source>
        <dbReference type="ARBA" id="ARBA00004141"/>
    </source>
</evidence>
<organism evidence="8 9">
    <name type="scientific">Lachnellula cervina</name>
    <dbReference type="NCBI Taxonomy" id="1316786"/>
    <lineage>
        <taxon>Eukaryota</taxon>
        <taxon>Fungi</taxon>
        <taxon>Dikarya</taxon>
        <taxon>Ascomycota</taxon>
        <taxon>Pezizomycotina</taxon>
        <taxon>Leotiomycetes</taxon>
        <taxon>Helotiales</taxon>
        <taxon>Lachnaceae</taxon>
        <taxon>Lachnellula</taxon>
    </lineage>
</organism>
<evidence type="ECO:0000256" key="3">
    <source>
        <dbReference type="ARBA" id="ARBA00022989"/>
    </source>
</evidence>
<feature type="transmembrane region" description="Helical" evidence="6">
    <location>
        <begin position="251"/>
        <end position="279"/>
    </location>
</feature>
<protein>
    <recommendedName>
        <fullName evidence="7">Rhodopsin domain-containing protein</fullName>
    </recommendedName>
</protein>
<dbReference type="InterPro" id="IPR049326">
    <property type="entry name" value="Rhodopsin_dom_fungi"/>
</dbReference>
<evidence type="ECO:0000259" key="7">
    <source>
        <dbReference type="Pfam" id="PF20684"/>
    </source>
</evidence>
<dbReference type="AlphaFoldDB" id="A0A7D8YKJ5"/>
<dbReference type="Pfam" id="PF20684">
    <property type="entry name" value="Fung_rhodopsin"/>
    <property type="match status" value="1"/>
</dbReference>
<keyword evidence="2 6" id="KW-0812">Transmembrane</keyword>
<feature type="transmembrane region" description="Helical" evidence="6">
    <location>
        <begin position="133"/>
        <end position="159"/>
    </location>
</feature>
<evidence type="ECO:0000256" key="6">
    <source>
        <dbReference type="SAM" id="Phobius"/>
    </source>
</evidence>
<proteinExistence type="inferred from homology"/>
<evidence type="ECO:0000313" key="9">
    <source>
        <dbReference type="Proteomes" id="UP000481288"/>
    </source>
</evidence>
<evidence type="ECO:0000256" key="2">
    <source>
        <dbReference type="ARBA" id="ARBA00022692"/>
    </source>
</evidence>
<comment type="caution">
    <text evidence="8">The sequence shown here is derived from an EMBL/GenBank/DDBJ whole genome shotgun (WGS) entry which is preliminary data.</text>
</comment>
<reference evidence="8 9" key="1">
    <citation type="submission" date="2018-05" db="EMBL/GenBank/DDBJ databases">
        <title>Whole genome sequencing for identification of molecular markers to develop diagnostic detection tools for the regulated plant pathogen Lachnellula willkommii.</title>
        <authorList>
            <person name="Giroux E."/>
            <person name="Bilodeau G."/>
        </authorList>
    </citation>
    <scope>NUCLEOTIDE SEQUENCE [LARGE SCALE GENOMIC DNA]</scope>
    <source>
        <strain evidence="8 9">CBS 625.97</strain>
    </source>
</reference>
<feature type="transmembrane region" description="Helical" evidence="6">
    <location>
        <begin position="179"/>
        <end position="201"/>
    </location>
</feature>